<name>A0A937FUA0_9BACT</name>
<reference evidence="1" key="1">
    <citation type="submission" date="2021-01" db="EMBL/GenBank/DDBJ databases">
        <title>Fulvivirga kasyanovii gen. nov., sp nov., a novel member of the phylum Bacteroidetes isolated from seawater in a mussel farm.</title>
        <authorList>
            <person name="Zhao L.-H."/>
            <person name="Wang Z.-J."/>
        </authorList>
    </citation>
    <scope>NUCLEOTIDE SEQUENCE</scope>
    <source>
        <strain evidence="1">29W222</strain>
    </source>
</reference>
<evidence type="ECO:0000313" key="1">
    <source>
        <dbReference type="EMBL" id="MBL6446200.1"/>
    </source>
</evidence>
<dbReference type="RefSeq" id="WP_202855741.1">
    <property type="nucleotide sequence ID" value="NZ_JAEUGD010000023.1"/>
</dbReference>
<proteinExistence type="predicted"/>
<evidence type="ECO:0008006" key="3">
    <source>
        <dbReference type="Google" id="ProtNLM"/>
    </source>
</evidence>
<dbReference type="EMBL" id="JAEUGD010000023">
    <property type="protein sequence ID" value="MBL6446200.1"/>
    <property type="molecule type" value="Genomic_DNA"/>
</dbReference>
<dbReference type="PROSITE" id="PS51257">
    <property type="entry name" value="PROKAR_LIPOPROTEIN"/>
    <property type="match status" value="1"/>
</dbReference>
<protein>
    <recommendedName>
        <fullName evidence="3">PE-PGRS family protein</fullName>
    </recommendedName>
</protein>
<dbReference type="SUPFAM" id="SSF75011">
    <property type="entry name" value="3-carboxy-cis,cis-mucoante lactonizing enzyme"/>
    <property type="match status" value="1"/>
</dbReference>
<dbReference type="AlphaFoldDB" id="A0A937FUA0"/>
<evidence type="ECO:0000313" key="2">
    <source>
        <dbReference type="Proteomes" id="UP000614216"/>
    </source>
</evidence>
<keyword evidence="2" id="KW-1185">Reference proteome</keyword>
<organism evidence="1 2">
    <name type="scientific">Fulvivirga marina</name>
    <dbReference type="NCBI Taxonomy" id="2494733"/>
    <lineage>
        <taxon>Bacteria</taxon>
        <taxon>Pseudomonadati</taxon>
        <taxon>Bacteroidota</taxon>
        <taxon>Cytophagia</taxon>
        <taxon>Cytophagales</taxon>
        <taxon>Fulvivirgaceae</taxon>
        <taxon>Fulvivirga</taxon>
    </lineage>
</organism>
<dbReference type="Proteomes" id="UP000614216">
    <property type="component" value="Unassembled WGS sequence"/>
</dbReference>
<accession>A0A937FUA0</accession>
<comment type="caution">
    <text evidence="1">The sequence shown here is derived from an EMBL/GenBank/DDBJ whole genome shotgun (WGS) entry which is preliminary data.</text>
</comment>
<gene>
    <name evidence="1" type="ORF">JMN32_07765</name>
</gene>
<sequence>MKKNSYLWMIFAVVACSANSDNKESINDIYFNSAESRGEVENPLINEASGLAESLNNPDMLWTHNDSGNDPFIFLIDEYGKDQGTYELKGVHNRDWEDISTGPGPEAGQNYLYVAEMGDNNAVHEFKYIYRFKEPIAGESGVIENIETITFQYPDGKRDAECLMIDPLTKDLYIVSKREDNVGIYRAPYPQSTEEVIILEKLGTIPYHNIVGGDISSDGGDIIVKTYDEILYWQRTDASDVFEAMQQEPLSIPYMPEPQGEAIAWKKDKTGFFTLSEERDGIEAVLYFYKKQ</sequence>